<dbReference type="GO" id="GO:0000139">
    <property type="term" value="C:Golgi membrane"/>
    <property type="evidence" value="ECO:0007669"/>
    <property type="project" value="UniProtKB-SubCell"/>
</dbReference>
<evidence type="ECO:0000256" key="4">
    <source>
        <dbReference type="ARBA" id="ARBA00023136"/>
    </source>
</evidence>
<dbReference type="OrthoDB" id="18786at2759"/>
<organism evidence="7 8">
    <name type="scientific">Hyaloscypha hepaticicola</name>
    <dbReference type="NCBI Taxonomy" id="2082293"/>
    <lineage>
        <taxon>Eukaryota</taxon>
        <taxon>Fungi</taxon>
        <taxon>Dikarya</taxon>
        <taxon>Ascomycota</taxon>
        <taxon>Pezizomycotina</taxon>
        <taxon>Leotiomycetes</taxon>
        <taxon>Helotiales</taxon>
        <taxon>Hyaloscyphaceae</taxon>
        <taxon>Hyaloscypha</taxon>
    </lineage>
</organism>
<evidence type="ECO:0000259" key="5">
    <source>
        <dbReference type="Pfam" id="PF10392"/>
    </source>
</evidence>
<dbReference type="Pfam" id="PF10392">
    <property type="entry name" value="COG5_N"/>
    <property type="match status" value="1"/>
</dbReference>
<keyword evidence="3" id="KW-0333">Golgi apparatus</keyword>
<dbReference type="InterPro" id="IPR049176">
    <property type="entry name" value="COG5_N"/>
</dbReference>
<dbReference type="GO" id="GO:0017119">
    <property type="term" value="C:Golgi transport complex"/>
    <property type="evidence" value="ECO:0007669"/>
    <property type="project" value="InterPro"/>
</dbReference>
<evidence type="ECO:0000256" key="1">
    <source>
        <dbReference type="ARBA" id="ARBA00004395"/>
    </source>
</evidence>
<dbReference type="PANTHER" id="PTHR13228:SF3">
    <property type="entry name" value="CONSERVED OLIGOMERIC GOLGI COMPLEX SUBUNIT 5"/>
    <property type="match status" value="1"/>
</dbReference>
<dbReference type="PANTHER" id="PTHR13228">
    <property type="entry name" value="CONSERVED OLIGOMERIC GOLGI COMPLEX COMPONENT 5"/>
    <property type="match status" value="1"/>
</dbReference>
<proteinExistence type="predicted"/>
<sequence>MTTEEGDTSYIDYETFLSPTFSPAAFANSLVRTTNNDTDTPLDLSTPLSRVLFDSQEINTHIDTLTTKSALPLLSHTKEQTAASARIVREIDSQVASLNDGYKRLEKEVLVRYETAEEVQAVAGRLWEAVRLGRSVGRCLQLGRQLEIQLAEIAGTGNVVKTTGQKEDHRALVRCSNTLLSLRELFSKKGAGEEGLGLDRIDVVRTLQTLIINPADKAVLTKSQQIVREFSMSSLSTGTNTTTFAQTADTKSRTTSALISLYLLSPIPDPTKKKAEKWEPDLLINALQDYLRTALTSSLASLSRALATLPNLDRTLLEISARCQNILALESLLSSITPPSHPTLQDSVKKPTNFLLPLLSSLETGSLASYFWRTLAGNLSTRVMEIVNKGGVSARTLRSNKNSVRDAIEECVIRGSQPPTGTAGAKVKVEGLEKTWEREVAVMVGSVVGPLGR</sequence>
<protein>
    <recommendedName>
        <fullName evidence="2">Conserved oligomeric Golgi complex subunit 5</fullName>
    </recommendedName>
</protein>
<dbReference type="EMBL" id="KZ613490">
    <property type="protein sequence ID" value="PMD19269.1"/>
    <property type="molecule type" value="Genomic_DNA"/>
</dbReference>
<gene>
    <name evidence="7" type="ORF">NA56DRAFT_206907</name>
</gene>
<accession>A0A2J6PZ04</accession>
<feature type="domain" description="Conserved oligomeric Golgi complex subunit 5 N-terminal" evidence="5">
    <location>
        <begin position="14"/>
        <end position="146"/>
    </location>
</feature>
<feature type="domain" description="Conserved oligomeric Golgi complex subunit 5 helical" evidence="6">
    <location>
        <begin position="201"/>
        <end position="411"/>
    </location>
</feature>
<keyword evidence="8" id="KW-1185">Reference proteome</keyword>
<keyword evidence="4" id="KW-0472">Membrane</keyword>
<evidence type="ECO:0000259" key="6">
    <source>
        <dbReference type="Pfam" id="PF20649"/>
    </source>
</evidence>
<evidence type="ECO:0000313" key="8">
    <source>
        <dbReference type="Proteomes" id="UP000235672"/>
    </source>
</evidence>
<evidence type="ECO:0000256" key="2">
    <source>
        <dbReference type="ARBA" id="ARBA00020974"/>
    </source>
</evidence>
<reference evidence="7 8" key="1">
    <citation type="submission" date="2016-05" db="EMBL/GenBank/DDBJ databases">
        <title>A degradative enzymes factory behind the ericoid mycorrhizal symbiosis.</title>
        <authorList>
            <consortium name="DOE Joint Genome Institute"/>
            <person name="Martino E."/>
            <person name="Morin E."/>
            <person name="Grelet G."/>
            <person name="Kuo A."/>
            <person name="Kohler A."/>
            <person name="Daghino S."/>
            <person name="Barry K."/>
            <person name="Choi C."/>
            <person name="Cichocki N."/>
            <person name="Clum A."/>
            <person name="Copeland A."/>
            <person name="Hainaut M."/>
            <person name="Haridas S."/>
            <person name="Labutti K."/>
            <person name="Lindquist E."/>
            <person name="Lipzen A."/>
            <person name="Khouja H.-R."/>
            <person name="Murat C."/>
            <person name="Ohm R."/>
            <person name="Olson A."/>
            <person name="Spatafora J."/>
            <person name="Veneault-Fourrey C."/>
            <person name="Henrissat B."/>
            <person name="Grigoriev I."/>
            <person name="Martin F."/>
            <person name="Perotto S."/>
        </authorList>
    </citation>
    <scope>NUCLEOTIDE SEQUENCE [LARGE SCALE GENOMIC DNA]</scope>
    <source>
        <strain evidence="7 8">UAMH 7357</strain>
    </source>
</reference>
<comment type="subcellular location">
    <subcellularLocation>
        <location evidence="1">Golgi apparatus membrane</location>
        <topology evidence="1">Peripheral membrane protein</topology>
    </subcellularLocation>
</comment>
<dbReference type="GO" id="GO:0006891">
    <property type="term" value="P:intra-Golgi vesicle-mediated transport"/>
    <property type="evidence" value="ECO:0007669"/>
    <property type="project" value="InterPro"/>
</dbReference>
<evidence type="ECO:0000313" key="7">
    <source>
        <dbReference type="EMBL" id="PMD19269.1"/>
    </source>
</evidence>
<dbReference type="STRING" id="1745343.A0A2J6PZ04"/>
<dbReference type="Proteomes" id="UP000235672">
    <property type="component" value="Unassembled WGS sequence"/>
</dbReference>
<name>A0A2J6PZ04_9HELO</name>
<dbReference type="InterPro" id="IPR048485">
    <property type="entry name" value="COG5_helical"/>
</dbReference>
<dbReference type="Pfam" id="PF20649">
    <property type="entry name" value="COG5_C"/>
    <property type="match status" value="1"/>
</dbReference>
<dbReference type="InterPro" id="IPR019465">
    <property type="entry name" value="Cog5"/>
</dbReference>
<evidence type="ECO:0000256" key="3">
    <source>
        <dbReference type="ARBA" id="ARBA00023034"/>
    </source>
</evidence>
<dbReference type="AlphaFoldDB" id="A0A2J6PZ04"/>